<keyword evidence="2" id="KW-1185">Reference proteome</keyword>
<organism evidence="1 2">
    <name type="scientific">Streptomyces actuosus</name>
    <dbReference type="NCBI Taxonomy" id="1885"/>
    <lineage>
        <taxon>Bacteria</taxon>
        <taxon>Bacillati</taxon>
        <taxon>Actinomycetota</taxon>
        <taxon>Actinomycetes</taxon>
        <taxon>Kitasatosporales</taxon>
        <taxon>Streptomycetaceae</taxon>
        <taxon>Streptomyces</taxon>
    </lineage>
</organism>
<protein>
    <submittedName>
        <fullName evidence="1">Uncharacterized protein</fullName>
    </submittedName>
</protein>
<gene>
    <name evidence="1" type="ORF">JS756_09915</name>
</gene>
<proteinExistence type="predicted"/>
<dbReference type="Proteomes" id="UP000788262">
    <property type="component" value="Unassembled WGS sequence"/>
</dbReference>
<reference evidence="1 2" key="1">
    <citation type="submission" date="2021-02" db="EMBL/GenBank/DDBJ databases">
        <title>Whole genome sequencing of Streptomyces actuosus VRA1.</title>
        <authorList>
            <person name="Sen G."/>
            <person name="Sen A."/>
        </authorList>
    </citation>
    <scope>NUCLEOTIDE SEQUENCE [LARGE SCALE GENOMIC DNA]</scope>
    <source>
        <strain evidence="1 2">VRA1</strain>
    </source>
</reference>
<dbReference type="EMBL" id="JAFFZS010000005">
    <property type="protein sequence ID" value="MBN0044423.1"/>
    <property type="molecule type" value="Genomic_DNA"/>
</dbReference>
<evidence type="ECO:0000313" key="2">
    <source>
        <dbReference type="Proteomes" id="UP000788262"/>
    </source>
</evidence>
<comment type="caution">
    <text evidence="1">The sequence shown here is derived from an EMBL/GenBank/DDBJ whole genome shotgun (WGS) entry which is preliminary data.</text>
</comment>
<name>A0ABS2VMU9_STRAS</name>
<accession>A0ABS2VMU9</accession>
<evidence type="ECO:0000313" key="1">
    <source>
        <dbReference type="EMBL" id="MBN0044423.1"/>
    </source>
</evidence>
<sequence length="226" mass="24715">MTVRLPFGGPGASRPVSACLAVAGIVAGVLVGRTGLDTVVGCGAAGDYYPSQTAEDWITYADHVLVATATREQDIHRRDFTKGPIRYQTDRAVTFRVDDVLWSARKPRHPMGRSFDMTAPGRQVSRGTGERIKRTATDAPRLESGHTYVLALRWTGEEWIVLGEGAAVPFDDRTGDQGEWCGRVLSKEDVASGERFSRSDDHSLEKALLGRNEQAVTRELDRAGRS</sequence>